<evidence type="ECO:0000256" key="8">
    <source>
        <dbReference type="ARBA" id="ARBA00023136"/>
    </source>
</evidence>
<evidence type="ECO:0000256" key="3">
    <source>
        <dbReference type="ARBA" id="ARBA00022448"/>
    </source>
</evidence>
<dbReference type="GO" id="GO:0022857">
    <property type="term" value="F:transmembrane transporter activity"/>
    <property type="evidence" value="ECO:0007669"/>
    <property type="project" value="TreeGrafter"/>
</dbReference>
<organism evidence="12 13">
    <name type="scientific">Pomacea canaliculata</name>
    <name type="common">Golden apple snail</name>
    <dbReference type="NCBI Taxonomy" id="400727"/>
    <lineage>
        <taxon>Eukaryota</taxon>
        <taxon>Metazoa</taxon>
        <taxon>Spiralia</taxon>
        <taxon>Lophotrochozoa</taxon>
        <taxon>Mollusca</taxon>
        <taxon>Gastropoda</taxon>
        <taxon>Caenogastropoda</taxon>
        <taxon>Architaenioglossa</taxon>
        <taxon>Ampullarioidea</taxon>
        <taxon>Ampullariidae</taxon>
        <taxon>Pomacea</taxon>
    </lineage>
</organism>
<reference evidence="12 13" key="1">
    <citation type="submission" date="2018-04" db="EMBL/GenBank/DDBJ databases">
        <title>The genome of golden apple snail Pomacea canaliculata provides insight into stress tolerance and invasive adaptation.</title>
        <authorList>
            <person name="Liu C."/>
            <person name="Liu B."/>
            <person name="Ren Y."/>
            <person name="Zhang Y."/>
            <person name="Wang H."/>
            <person name="Li S."/>
            <person name="Jiang F."/>
            <person name="Yin L."/>
            <person name="Zhang G."/>
            <person name="Qian W."/>
            <person name="Fan W."/>
        </authorList>
    </citation>
    <scope>NUCLEOTIDE SEQUENCE [LARGE SCALE GENOMIC DNA]</scope>
    <source>
        <strain evidence="12">SZHN2017</strain>
        <tissue evidence="12">Muscle</tissue>
    </source>
</reference>
<comment type="similarity">
    <text evidence="2 10">Belongs to the mitochondrial carrier (TC 2.A.29) family.</text>
</comment>
<keyword evidence="4 9" id="KW-0812">Transmembrane</keyword>
<dbReference type="EMBL" id="PZQS01000008">
    <property type="protein sequence ID" value="PVD26340.1"/>
    <property type="molecule type" value="Genomic_DNA"/>
</dbReference>
<keyword evidence="6" id="KW-1133">Transmembrane helix</keyword>
<name>A0A2T7NYT7_POMCA</name>
<dbReference type="AlphaFoldDB" id="A0A2T7NYT7"/>
<dbReference type="Pfam" id="PF00153">
    <property type="entry name" value="Mito_carr"/>
    <property type="match status" value="2"/>
</dbReference>
<evidence type="ECO:0000256" key="10">
    <source>
        <dbReference type="RuleBase" id="RU000488"/>
    </source>
</evidence>
<dbReference type="GO" id="GO:0031966">
    <property type="term" value="C:mitochondrial membrane"/>
    <property type="evidence" value="ECO:0007669"/>
    <property type="project" value="UniProtKB-SubCell"/>
</dbReference>
<dbReference type="PROSITE" id="PS50920">
    <property type="entry name" value="SOLCAR"/>
    <property type="match status" value="2"/>
</dbReference>
<dbReference type="PANTHER" id="PTHR45624">
    <property type="entry name" value="MITOCHONDRIAL BASIC AMINO ACIDS TRANSPORTER-RELATED"/>
    <property type="match status" value="1"/>
</dbReference>
<evidence type="ECO:0000256" key="9">
    <source>
        <dbReference type="PROSITE-ProRule" id="PRU00282"/>
    </source>
</evidence>
<proteinExistence type="inferred from homology"/>
<dbReference type="Gene3D" id="1.50.40.10">
    <property type="entry name" value="Mitochondrial carrier domain"/>
    <property type="match status" value="1"/>
</dbReference>
<evidence type="ECO:0000313" key="12">
    <source>
        <dbReference type="EMBL" id="PVD26340.1"/>
    </source>
</evidence>
<protein>
    <submittedName>
        <fullName evidence="12">Uncharacterized protein</fullName>
    </submittedName>
</protein>
<evidence type="ECO:0000256" key="7">
    <source>
        <dbReference type="ARBA" id="ARBA00023128"/>
    </source>
</evidence>
<keyword evidence="3 10" id="KW-0813">Transport</keyword>
<evidence type="ECO:0000256" key="1">
    <source>
        <dbReference type="ARBA" id="ARBA00004225"/>
    </source>
</evidence>
<keyword evidence="13" id="KW-1185">Reference proteome</keyword>
<evidence type="ECO:0000256" key="5">
    <source>
        <dbReference type="ARBA" id="ARBA00022737"/>
    </source>
</evidence>
<feature type="repeat" description="Solcar" evidence="9">
    <location>
        <begin position="11"/>
        <end position="107"/>
    </location>
</feature>
<dbReference type="SUPFAM" id="SSF103506">
    <property type="entry name" value="Mitochondrial carrier"/>
    <property type="match status" value="1"/>
</dbReference>
<dbReference type="InterPro" id="IPR050567">
    <property type="entry name" value="Mitochondrial_Carrier"/>
</dbReference>
<comment type="subcellular location">
    <subcellularLocation>
        <location evidence="1">Mitochondrion membrane</location>
        <topology evidence="1">Multi-pass membrane protein</topology>
    </subcellularLocation>
</comment>
<sequence>MQGNTQRVTHVTHSAIFLAGCIGGAAQLVVSCPSDVIKIMLQSDIPIGNGTVSVAKTRCYLGPMECIGEVLRYYGWRGLYRGLGAMAARDLPGYGLYLLFFQHLEDLISNRETHDPYGVYTGFVAGGIAGSMSWGLLTPFDVIKSRLQADVMSRQYKGFWDCLQSSVSQHGLRVLYRAFLPTVIRAFPSGAWSGFFYNQTAGAMETLWSSEATRRRLTDITSRLRGKDAKKD</sequence>
<evidence type="ECO:0000256" key="4">
    <source>
        <dbReference type="ARBA" id="ARBA00022692"/>
    </source>
</evidence>
<keyword evidence="5" id="KW-0677">Repeat</keyword>
<keyword evidence="7" id="KW-0496">Mitochondrion</keyword>
<dbReference type="PROSITE" id="PS51257">
    <property type="entry name" value="PROKAR_LIPOPROTEIN"/>
    <property type="match status" value="1"/>
</dbReference>
<dbReference type="PANTHER" id="PTHR45624:SF10">
    <property type="entry name" value="SLC (SOLUTE CARRIER) HOMOLOG"/>
    <property type="match status" value="1"/>
</dbReference>
<feature type="chain" id="PRO_5015719576" evidence="11">
    <location>
        <begin position="27"/>
        <end position="232"/>
    </location>
</feature>
<evidence type="ECO:0000256" key="6">
    <source>
        <dbReference type="ARBA" id="ARBA00022989"/>
    </source>
</evidence>
<dbReference type="Proteomes" id="UP000245119">
    <property type="component" value="Linkage Group LG8"/>
</dbReference>
<feature type="signal peptide" evidence="11">
    <location>
        <begin position="1"/>
        <end position="26"/>
    </location>
</feature>
<evidence type="ECO:0000256" key="11">
    <source>
        <dbReference type="SAM" id="SignalP"/>
    </source>
</evidence>
<feature type="repeat" description="Solcar" evidence="9">
    <location>
        <begin position="117"/>
        <end position="203"/>
    </location>
</feature>
<keyword evidence="8 9" id="KW-0472">Membrane</keyword>
<dbReference type="InterPro" id="IPR018108">
    <property type="entry name" value="MCP_transmembrane"/>
</dbReference>
<accession>A0A2T7NYT7</accession>
<comment type="caution">
    <text evidence="12">The sequence shown here is derived from an EMBL/GenBank/DDBJ whole genome shotgun (WGS) entry which is preliminary data.</text>
</comment>
<keyword evidence="11" id="KW-0732">Signal</keyword>
<dbReference type="InterPro" id="IPR023395">
    <property type="entry name" value="MCP_dom_sf"/>
</dbReference>
<evidence type="ECO:0000256" key="2">
    <source>
        <dbReference type="ARBA" id="ARBA00006375"/>
    </source>
</evidence>
<gene>
    <name evidence="12" type="ORF">C0Q70_14011</name>
</gene>
<evidence type="ECO:0000313" key="13">
    <source>
        <dbReference type="Proteomes" id="UP000245119"/>
    </source>
</evidence>
<dbReference type="OrthoDB" id="193856at2759"/>